<sequence length="84" mass="9406">MPVAPGNSTLEAHRPVRHLLHDSLTVVDFQEYHGHAFAEVRSLRLPRLTTAELSELTDSVLVAFRSASTAGTRTAERRRVPVRF</sequence>
<gene>
    <name evidence="1" type="ORF">PsYK624_066860</name>
</gene>
<dbReference type="AlphaFoldDB" id="A0A9P3G9Q9"/>
<comment type="caution">
    <text evidence="1">The sequence shown here is derived from an EMBL/GenBank/DDBJ whole genome shotgun (WGS) entry which is preliminary data.</text>
</comment>
<evidence type="ECO:0000313" key="2">
    <source>
        <dbReference type="Proteomes" id="UP000703269"/>
    </source>
</evidence>
<keyword evidence="2" id="KW-1185">Reference proteome</keyword>
<name>A0A9P3G9Q9_9APHY</name>
<proteinExistence type="predicted"/>
<reference evidence="1 2" key="1">
    <citation type="submission" date="2021-08" db="EMBL/GenBank/DDBJ databases">
        <title>Draft Genome Sequence of Phanerochaete sordida strain YK-624.</title>
        <authorList>
            <person name="Mori T."/>
            <person name="Dohra H."/>
            <person name="Suzuki T."/>
            <person name="Kawagishi H."/>
            <person name="Hirai H."/>
        </authorList>
    </citation>
    <scope>NUCLEOTIDE SEQUENCE [LARGE SCALE GENOMIC DNA]</scope>
    <source>
        <strain evidence="1 2">YK-624</strain>
    </source>
</reference>
<dbReference type="Proteomes" id="UP000703269">
    <property type="component" value="Unassembled WGS sequence"/>
</dbReference>
<accession>A0A9P3G9Q9</accession>
<dbReference type="EMBL" id="BPQB01000017">
    <property type="protein sequence ID" value="GJE90545.1"/>
    <property type="molecule type" value="Genomic_DNA"/>
</dbReference>
<evidence type="ECO:0000313" key="1">
    <source>
        <dbReference type="EMBL" id="GJE90545.1"/>
    </source>
</evidence>
<protein>
    <submittedName>
        <fullName evidence="1">Uncharacterized protein</fullName>
    </submittedName>
</protein>
<organism evidence="1 2">
    <name type="scientific">Phanerochaete sordida</name>
    <dbReference type="NCBI Taxonomy" id="48140"/>
    <lineage>
        <taxon>Eukaryota</taxon>
        <taxon>Fungi</taxon>
        <taxon>Dikarya</taxon>
        <taxon>Basidiomycota</taxon>
        <taxon>Agaricomycotina</taxon>
        <taxon>Agaricomycetes</taxon>
        <taxon>Polyporales</taxon>
        <taxon>Phanerochaetaceae</taxon>
        <taxon>Phanerochaete</taxon>
    </lineage>
</organism>